<proteinExistence type="predicted"/>
<feature type="compositionally biased region" description="Basic and acidic residues" evidence="1">
    <location>
        <begin position="19"/>
        <end position="29"/>
    </location>
</feature>
<accession>A0AA36E3V5</accession>
<evidence type="ECO:0000313" key="3">
    <source>
        <dbReference type="Proteomes" id="UP001177003"/>
    </source>
</evidence>
<name>A0AA36E3V5_LACSI</name>
<dbReference type="AlphaFoldDB" id="A0AA36E3V5"/>
<organism evidence="2 3">
    <name type="scientific">Lactuca saligna</name>
    <name type="common">Willowleaf lettuce</name>
    <dbReference type="NCBI Taxonomy" id="75948"/>
    <lineage>
        <taxon>Eukaryota</taxon>
        <taxon>Viridiplantae</taxon>
        <taxon>Streptophyta</taxon>
        <taxon>Embryophyta</taxon>
        <taxon>Tracheophyta</taxon>
        <taxon>Spermatophyta</taxon>
        <taxon>Magnoliopsida</taxon>
        <taxon>eudicotyledons</taxon>
        <taxon>Gunneridae</taxon>
        <taxon>Pentapetalae</taxon>
        <taxon>asterids</taxon>
        <taxon>campanulids</taxon>
        <taxon>Asterales</taxon>
        <taxon>Asteraceae</taxon>
        <taxon>Cichorioideae</taxon>
        <taxon>Cichorieae</taxon>
        <taxon>Lactucinae</taxon>
        <taxon>Lactuca</taxon>
    </lineage>
</organism>
<evidence type="ECO:0000313" key="2">
    <source>
        <dbReference type="EMBL" id="CAI9281037.1"/>
    </source>
</evidence>
<dbReference type="Proteomes" id="UP001177003">
    <property type="component" value="Chromosome 4"/>
</dbReference>
<keyword evidence="3" id="KW-1185">Reference proteome</keyword>
<dbReference type="EMBL" id="OX465080">
    <property type="protein sequence ID" value="CAI9281037.1"/>
    <property type="molecule type" value="Genomic_DNA"/>
</dbReference>
<feature type="region of interest" description="Disordered" evidence="1">
    <location>
        <begin position="17"/>
        <end position="107"/>
    </location>
</feature>
<sequence length="107" mass="11379">MKSEHKCAMLLIGRVMKTNRSEGDARINDGVEENEGEGEDDEVGEVAGEGDGDGEADGDGDGEDDGEGDDDIEDKGEGDDEDDVADMEGNDADDEGHVPPRRKRKPS</sequence>
<protein>
    <submittedName>
        <fullName evidence="2">Uncharacterized protein</fullName>
    </submittedName>
</protein>
<reference evidence="2" key="1">
    <citation type="submission" date="2023-04" db="EMBL/GenBank/DDBJ databases">
        <authorList>
            <person name="Vijverberg K."/>
            <person name="Xiong W."/>
            <person name="Schranz E."/>
        </authorList>
    </citation>
    <scope>NUCLEOTIDE SEQUENCE</scope>
</reference>
<evidence type="ECO:0000256" key="1">
    <source>
        <dbReference type="SAM" id="MobiDB-lite"/>
    </source>
</evidence>
<gene>
    <name evidence="2" type="ORF">LSALG_LOCUS20753</name>
</gene>
<feature type="compositionally biased region" description="Acidic residues" evidence="1">
    <location>
        <begin position="30"/>
        <end position="94"/>
    </location>
</feature>